<evidence type="ECO:0000313" key="3">
    <source>
        <dbReference type="Proteomes" id="UP000327493"/>
    </source>
</evidence>
<protein>
    <submittedName>
        <fullName evidence="2">Uncharacterized protein</fullName>
    </submittedName>
</protein>
<sequence length="121" mass="13897">SSCLGNLNKHSDSDLKSQTEEIRRQPSSLSWTNFGVSHPNVLEEKQKKKRRGGEDDDDGGKRLVRLNFWFFSDTLWKRVWGEFRLPHRPQTRSAPDPGHVHTAVKPPIYNPNAGELLVQTH</sequence>
<name>A0A5J5CM62_9PERO</name>
<feature type="non-terminal residue" evidence="2">
    <location>
        <position position="1"/>
    </location>
</feature>
<dbReference type="AlphaFoldDB" id="A0A5J5CM62"/>
<keyword evidence="3" id="KW-1185">Reference proteome</keyword>
<feature type="region of interest" description="Disordered" evidence="1">
    <location>
        <begin position="1"/>
        <end position="61"/>
    </location>
</feature>
<comment type="caution">
    <text evidence="2">The sequence shown here is derived from an EMBL/GenBank/DDBJ whole genome shotgun (WGS) entry which is preliminary data.</text>
</comment>
<dbReference type="Proteomes" id="UP000327493">
    <property type="component" value="Chromosome 19"/>
</dbReference>
<evidence type="ECO:0000313" key="2">
    <source>
        <dbReference type="EMBL" id="KAA8582767.1"/>
    </source>
</evidence>
<evidence type="ECO:0000256" key="1">
    <source>
        <dbReference type="SAM" id="MobiDB-lite"/>
    </source>
</evidence>
<dbReference type="EMBL" id="VOFY01000019">
    <property type="protein sequence ID" value="KAA8582767.1"/>
    <property type="molecule type" value="Genomic_DNA"/>
</dbReference>
<feature type="compositionally biased region" description="Basic and acidic residues" evidence="1">
    <location>
        <begin position="9"/>
        <end position="24"/>
    </location>
</feature>
<reference evidence="2 3" key="1">
    <citation type="submission" date="2019-08" db="EMBL/GenBank/DDBJ databases">
        <title>A chromosome-level genome assembly, high-density linkage maps, and genome scans reveal the genomic architecture of hybrid incompatibilities underlying speciation via character displacement in darters (Percidae: Etheostominae).</title>
        <authorList>
            <person name="Moran R.L."/>
            <person name="Catchen J.M."/>
            <person name="Fuller R.C."/>
        </authorList>
    </citation>
    <scope>NUCLEOTIDE SEQUENCE [LARGE SCALE GENOMIC DNA]</scope>
    <source>
        <strain evidence="2">EspeVRDwgs_2016</strain>
        <tissue evidence="2">Muscle</tissue>
    </source>
</reference>
<feature type="compositionally biased region" description="Polar residues" evidence="1">
    <location>
        <begin position="25"/>
        <end position="35"/>
    </location>
</feature>
<gene>
    <name evidence="2" type="ORF">FQN60_006438</name>
</gene>
<feature type="region of interest" description="Disordered" evidence="1">
    <location>
        <begin position="88"/>
        <end position="121"/>
    </location>
</feature>
<organism evidence="2 3">
    <name type="scientific">Etheostoma spectabile</name>
    <name type="common">orangethroat darter</name>
    <dbReference type="NCBI Taxonomy" id="54343"/>
    <lineage>
        <taxon>Eukaryota</taxon>
        <taxon>Metazoa</taxon>
        <taxon>Chordata</taxon>
        <taxon>Craniata</taxon>
        <taxon>Vertebrata</taxon>
        <taxon>Euteleostomi</taxon>
        <taxon>Actinopterygii</taxon>
        <taxon>Neopterygii</taxon>
        <taxon>Teleostei</taxon>
        <taxon>Neoteleostei</taxon>
        <taxon>Acanthomorphata</taxon>
        <taxon>Eupercaria</taxon>
        <taxon>Perciformes</taxon>
        <taxon>Percoidei</taxon>
        <taxon>Percidae</taxon>
        <taxon>Etheostomatinae</taxon>
        <taxon>Etheostoma</taxon>
    </lineage>
</organism>
<accession>A0A5J5CM62</accession>
<proteinExistence type="predicted"/>